<reference evidence="7" key="1">
    <citation type="journal article" date="2014" name="Gene">
        <title>Genome-guided analysis of transformation efficiency and carbon dioxide assimilation by Moorella thermoacetica Y72.</title>
        <authorList>
            <person name="Tsukahara K."/>
            <person name="Kita A."/>
            <person name="Nakashimada Y."/>
            <person name="Hoshino T."/>
            <person name="Murakami K."/>
        </authorList>
    </citation>
    <scope>NUCLEOTIDE SEQUENCE [LARGE SCALE GENOMIC DNA]</scope>
    <source>
        <strain evidence="7">Y72</strain>
    </source>
</reference>
<dbReference type="CDD" id="cd16914">
    <property type="entry name" value="EcfT"/>
    <property type="match status" value="1"/>
</dbReference>
<dbReference type="PANTHER" id="PTHR34857:SF2">
    <property type="entry name" value="SLL0384 PROTEIN"/>
    <property type="match status" value="1"/>
</dbReference>
<dbReference type="AlphaFoldDB" id="A0A0S6UDP8"/>
<evidence type="ECO:0000313" key="7">
    <source>
        <dbReference type="EMBL" id="GAF25660.1"/>
    </source>
</evidence>
<organism evidence="7">
    <name type="scientific">Moorella thermoacetica Y72</name>
    <dbReference type="NCBI Taxonomy" id="1325331"/>
    <lineage>
        <taxon>Bacteria</taxon>
        <taxon>Bacillati</taxon>
        <taxon>Bacillota</taxon>
        <taxon>Clostridia</taxon>
        <taxon>Neomoorellales</taxon>
        <taxon>Neomoorellaceae</taxon>
        <taxon>Neomoorella</taxon>
    </lineage>
</organism>
<dbReference type="Pfam" id="PF02361">
    <property type="entry name" value="CbiQ"/>
    <property type="match status" value="1"/>
</dbReference>
<gene>
    <name evidence="7" type="ORF">MTY_0996</name>
</gene>
<evidence type="ECO:0000256" key="5">
    <source>
        <dbReference type="ARBA" id="ARBA00023136"/>
    </source>
</evidence>
<dbReference type="InterPro" id="IPR051611">
    <property type="entry name" value="ECF_transporter_component"/>
</dbReference>
<proteinExistence type="predicted"/>
<feature type="transmembrane region" description="Helical" evidence="6">
    <location>
        <begin position="108"/>
        <end position="129"/>
    </location>
</feature>
<sequence>MVVAFELGQYVPGNSAIHRLDPRSKLLGLFLYGLALLVAPTGESAFLAGAVALPAVLAAGLSPSFIWKQLRPLAFFLALIFFLQLATTPGTILVYLGPVPVTREGFNLGLLALARVFFLILAAVLLTATTDPLALADGLERLLAPGQRIGLPSQELALMLTLALRFVPTLLEEAERIMRAQMARGASFRGLQVKNLLPLVIPLFVSAFRRAEGLAEAMEARAYQGGKGRTRMRELNFTATDFLFLLLAGALAAGTLFYRLKSGN</sequence>
<evidence type="ECO:0000256" key="3">
    <source>
        <dbReference type="ARBA" id="ARBA00022692"/>
    </source>
</evidence>
<keyword evidence="3 6" id="KW-0812">Transmembrane</keyword>
<feature type="transmembrane region" description="Helical" evidence="6">
    <location>
        <begin position="242"/>
        <end position="260"/>
    </location>
</feature>
<keyword evidence="5 6" id="KW-0472">Membrane</keyword>
<keyword evidence="2" id="KW-1003">Cell membrane</keyword>
<accession>A0A0S6UDP8</accession>
<protein>
    <submittedName>
        <fullName evidence="7">ABC-type cobalt transport system, permease component CbiQ and related transporters</fullName>
    </submittedName>
</protein>
<name>A0A0S6UDP8_NEOTH</name>
<evidence type="ECO:0000256" key="6">
    <source>
        <dbReference type="SAM" id="Phobius"/>
    </source>
</evidence>
<feature type="transmembrane region" description="Helical" evidence="6">
    <location>
        <begin position="73"/>
        <end position="96"/>
    </location>
</feature>
<evidence type="ECO:0000256" key="1">
    <source>
        <dbReference type="ARBA" id="ARBA00004141"/>
    </source>
</evidence>
<evidence type="ECO:0000256" key="2">
    <source>
        <dbReference type="ARBA" id="ARBA00022475"/>
    </source>
</evidence>
<dbReference type="Proteomes" id="UP000063718">
    <property type="component" value="Unassembled WGS sequence"/>
</dbReference>
<dbReference type="EMBL" id="DF238840">
    <property type="protein sequence ID" value="GAF25660.1"/>
    <property type="molecule type" value="Genomic_DNA"/>
</dbReference>
<comment type="subcellular location">
    <subcellularLocation>
        <location evidence="1">Membrane</location>
        <topology evidence="1">Multi-pass membrane protein</topology>
    </subcellularLocation>
</comment>
<dbReference type="GO" id="GO:0005886">
    <property type="term" value="C:plasma membrane"/>
    <property type="evidence" value="ECO:0007669"/>
    <property type="project" value="UniProtKB-ARBA"/>
</dbReference>
<keyword evidence="4 6" id="KW-1133">Transmembrane helix</keyword>
<dbReference type="InterPro" id="IPR003339">
    <property type="entry name" value="ABC/ECF_trnsptr_transmembrane"/>
</dbReference>
<evidence type="ECO:0000256" key="4">
    <source>
        <dbReference type="ARBA" id="ARBA00022989"/>
    </source>
</evidence>
<dbReference type="PANTHER" id="PTHR34857">
    <property type="entry name" value="SLL0384 PROTEIN"/>
    <property type="match status" value="1"/>
</dbReference>